<dbReference type="OrthoDB" id="581550at2"/>
<keyword evidence="2" id="KW-1185">Reference proteome</keyword>
<evidence type="ECO:0008006" key="3">
    <source>
        <dbReference type="Google" id="ProtNLM"/>
    </source>
</evidence>
<reference evidence="1 2" key="1">
    <citation type="submission" date="2019-01" db="EMBL/GenBank/DDBJ databases">
        <title>Ktedonosporobacter rubrisoli SCAWS-G2.</title>
        <authorList>
            <person name="Huang Y."/>
            <person name="Yan B."/>
        </authorList>
    </citation>
    <scope>NUCLEOTIDE SEQUENCE [LARGE SCALE GENOMIC DNA]</scope>
    <source>
        <strain evidence="1 2">SCAWS-G2</strain>
    </source>
</reference>
<protein>
    <recommendedName>
        <fullName evidence="3">HNH endonuclease</fullName>
    </recommendedName>
</protein>
<gene>
    <name evidence="1" type="ORF">EPA93_24725</name>
</gene>
<organism evidence="1 2">
    <name type="scientific">Ktedonosporobacter rubrisoli</name>
    <dbReference type="NCBI Taxonomy" id="2509675"/>
    <lineage>
        <taxon>Bacteria</taxon>
        <taxon>Bacillati</taxon>
        <taxon>Chloroflexota</taxon>
        <taxon>Ktedonobacteria</taxon>
        <taxon>Ktedonobacterales</taxon>
        <taxon>Ktedonosporobacteraceae</taxon>
        <taxon>Ktedonosporobacter</taxon>
    </lineage>
</organism>
<name>A0A4P6JUJ8_KTERU</name>
<dbReference type="EMBL" id="CP035758">
    <property type="protein sequence ID" value="QBD79013.1"/>
    <property type="molecule type" value="Genomic_DNA"/>
</dbReference>
<dbReference type="KEGG" id="kbs:EPA93_24725"/>
<dbReference type="Proteomes" id="UP000290365">
    <property type="component" value="Chromosome"/>
</dbReference>
<evidence type="ECO:0000313" key="2">
    <source>
        <dbReference type="Proteomes" id="UP000290365"/>
    </source>
</evidence>
<dbReference type="AlphaFoldDB" id="A0A4P6JUJ8"/>
<proteinExistence type="predicted"/>
<dbReference type="RefSeq" id="WP_129890066.1">
    <property type="nucleotide sequence ID" value="NZ_CP035758.1"/>
</dbReference>
<accession>A0A4P6JUJ8</accession>
<evidence type="ECO:0000313" key="1">
    <source>
        <dbReference type="EMBL" id="QBD79013.1"/>
    </source>
</evidence>
<sequence>MKKVCPGCSQERDVEEDFRWKHKARGIRQRWCKFCQAEANRRHYQNNKQVYLNRAVVRNTYVNNENKQRLYAYLLAHPCIDCGNTDIRCLDFDHVSDNKACDISKMLNRALSWSIIEAEITKCEVRCANCHRLKTLERSQQWRFRQG</sequence>